<comment type="caution">
    <text evidence="10">The sequence shown here is derived from an EMBL/GenBank/DDBJ whole genome shotgun (WGS) entry which is preliminary data.</text>
</comment>
<evidence type="ECO:0000256" key="1">
    <source>
        <dbReference type="ARBA" id="ARBA00022598"/>
    </source>
</evidence>
<keyword evidence="3 7" id="KW-0547">Nucleotide-binding</keyword>
<dbReference type="Pfam" id="PF00749">
    <property type="entry name" value="tRNA-synt_1c"/>
    <property type="match status" value="1"/>
</dbReference>
<evidence type="ECO:0000256" key="2">
    <source>
        <dbReference type="ARBA" id="ARBA00022723"/>
    </source>
</evidence>
<name>A0AA37TL02_9GAMM</name>
<organism evidence="10 11">
    <name type="scientific">Paraferrimonas haliotis</name>
    <dbReference type="NCBI Taxonomy" id="2013866"/>
    <lineage>
        <taxon>Bacteria</taxon>
        <taxon>Pseudomonadati</taxon>
        <taxon>Pseudomonadota</taxon>
        <taxon>Gammaproteobacteria</taxon>
        <taxon>Alteromonadales</taxon>
        <taxon>Ferrimonadaceae</taxon>
        <taxon>Paraferrimonas</taxon>
    </lineage>
</organism>
<evidence type="ECO:0000313" key="10">
    <source>
        <dbReference type="EMBL" id="GLS83144.1"/>
    </source>
</evidence>
<dbReference type="HAMAP" id="MF_01428">
    <property type="entry name" value="Glu_Q_tRNA_synth"/>
    <property type="match status" value="1"/>
</dbReference>
<dbReference type="InterPro" id="IPR022380">
    <property type="entry name" value="Glu-Q_tRNA(Asp)_Synthase"/>
</dbReference>
<dbReference type="Gene3D" id="3.40.50.620">
    <property type="entry name" value="HUPs"/>
    <property type="match status" value="1"/>
</dbReference>
<dbReference type="InterPro" id="IPR000924">
    <property type="entry name" value="Glu/Gln-tRNA-synth"/>
</dbReference>
<feature type="binding site" evidence="7">
    <location>
        <position position="109"/>
    </location>
    <ligand>
        <name>Zn(2+)</name>
        <dbReference type="ChEBI" id="CHEBI:29105"/>
    </ligand>
</feature>
<feature type="binding site" evidence="7">
    <location>
        <begin position="15"/>
        <end position="19"/>
    </location>
    <ligand>
        <name>L-glutamate</name>
        <dbReference type="ChEBI" id="CHEBI:29985"/>
    </ligand>
</feature>
<dbReference type="PANTHER" id="PTHR43311:SF1">
    <property type="entry name" value="GLUTAMYL-Q TRNA(ASP) SYNTHETASE"/>
    <property type="match status" value="1"/>
</dbReference>
<comment type="function">
    <text evidence="7">Catalyzes the tRNA-independent activation of glutamate in presence of ATP and the subsequent transfer of glutamate onto a tRNA(Asp). Glutamate is transferred on the 2-amino-5-(4,5-dihydroxy-2-cyclopenten-1-yl) moiety of the queuosine in the wobble position of the QUC anticodon.</text>
</comment>
<dbReference type="InterPro" id="IPR020058">
    <property type="entry name" value="Glu/Gln-tRNA-synth_Ib_cat-dom"/>
</dbReference>
<feature type="binding site" evidence="7">
    <location>
        <position position="51"/>
    </location>
    <ligand>
        <name>L-glutamate</name>
        <dbReference type="ChEBI" id="CHEBI:29985"/>
    </ligand>
</feature>
<dbReference type="GO" id="GO:0008270">
    <property type="term" value="F:zinc ion binding"/>
    <property type="evidence" value="ECO:0007669"/>
    <property type="project" value="UniProtKB-UniRule"/>
</dbReference>
<evidence type="ECO:0000313" key="11">
    <source>
        <dbReference type="Proteomes" id="UP001157439"/>
    </source>
</evidence>
<proteinExistence type="inferred from homology"/>
<comment type="cofactor">
    <cofactor evidence="7">
        <name>Zn(2+)</name>
        <dbReference type="ChEBI" id="CHEBI:29105"/>
    </cofactor>
    <text evidence="7">Binds 1 zinc ion per subunit.</text>
</comment>
<evidence type="ECO:0000256" key="3">
    <source>
        <dbReference type="ARBA" id="ARBA00022741"/>
    </source>
</evidence>
<evidence type="ECO:0000256" key="5">
    <source>
        <dbReference type="ARBA" id="ARBA00022840"/>
    </source>
</evidence>
<evidence type="ECO:0000259" key="9">
    <source>
        <dbReference type="Pfam" id="PF00749"/>
    </source>
</evidence>
<dbReference type="PRINTS" id="PR00987">
    <property type="entry name" value="TRNASYNTHGLU"/>
</dbReference>
<feature type="binding site" evidence="7">
    <location>
        <position position="237"/>
    </location>
    <ligand>
        <name>ATP</name>
        <dbReference type="ChEBI" id="CHEBI:30616"/>
    </ligand>
</feature>
<dbReference type="GO" id="GO:0006400">
    <property type="term" value="P:tRNA modification"/>
    <property type="evidence" value="ECO:0007669"/>
    <property type="project" value="InterPro"/>
</dbReference>
<feature type="binding site" evidence="7">
    <location>
        <position position="178"/>
    </location>
    <ligand>
        <name>L-glutamate</name>
        <dbReference type="ChEBI" id="CHEBI:29985"/>
    </ligand>
</feature>
<evidence type="ECO:0000256" key="6">
    <source>
        <dbReference type="ARBA" id="ARBA00023146"/>
    </source>
</evidence>
<dbReference type="EC" id="6.1.1.-" evidence="7"/>
<keyword evidence="4 7" id="KW-0862">Zinc</keyword>
<feature type="binding site" evidence="7">
    <location>
        <position position="196"/>
    </location>
    <ligand>
        <name>L-glutamate</name>
        <dbReference type="ChEBI" id="CHEBI:29985"/>
    </ligand>
</feature>
<dbReference type="GO" id="GO:0005524">
    <property type="term" value="F:ATP binding"/>
    <property type="evidence" value="ECO:0007669"/>
    <property type="project" value="UniProtKB-KW"/>
</dbReference>
<keyword evidence="11" id="KW-1185">Reference proteome</keyword>
<evidence type="ECO:0000256" key="7">
    <source>
        <dbReference type="HAMAP-Rule" id="MF_01428"/>
    </source>
</evidence>
<dbReference type="GO" id="GO:0006424">
    <property type="term" value="P:glutamyl-tRNA aminoacylation"/>
    <property type="evidence" value="ECO:0007669"/>
    <property type="project" value="InterPro"/>
</dbReference>
<dbReference type="AlphaFoldDB" id="A0AA37TL02"/>
<feature type="short sequence motif" description="'KMSKS' region" evidence="7">
    <location>
        <begin position="234"/>
        <end position="238"/>
    </location>
</feature>
<dbReference type="Proteomes" id="UP001157439">
    <property type="component" value="Unassembled WGS sequence"/>
</dbReference>
<evidence type="ECO:0000256" key="4">
    <source>
        <dbReference type="ARBA" id="ARBA00022833"/>
    </source>
</evidence>
<dbReference type="InterPro" id="IPR049940">
    <property type="entry name" value="GluQ/Sye"/>
</dbReference>
<dbReference type="SUPFAM" id="SSF52374">
    <property type="entry name" value="Nucleotidylyl transferase"/>
    <property type="match status" value="1"/>
</dbReference>
<feature type="binding site" evidence="7">
    <location>
        <position position="107"/>
    </location>
    <ligand>
        <name>Zn(2+)</name>
        <dbReference type="ChEBI" id="CHEBI:29105"/>
    </ligand>
</feature>
<reference evidence="10 11" key="1">
    <citation type="journal article" date="2014" name="Int. J. Syst. Evol. Microbiol.">
        <title>Complete genome sequence of Corynebacterium casei LMG S-19264T (=DSM 44701T), isolated from a smear-ripened cheese.</title>
        <authorList>
            <consortium name="US DOE Joint Genome Institute (JGI-PGF)"/>
            <person name="Walter F."/>
            <person name="Albersmeier A."/>
            <person name="Kalinowski J."/>
            <person name="Ruckert C."/>
        </authorList>
    </citation>
    <scope>NUCLEOTIDE SEQUENCE [LARGE SCALE GENOMIC DNA]</scope>
    <source>
        <strain evidence="10 11">NBRC 112785</strain>
    </source>
</reference>
<dbReference type="NCBIfam" id="NF004314">
    <property type="entry name" value="PRK05710.1-3"/>
    <property type="match status" value="1"/>
</dbReference>
<keyword evidence="1 7" id="KW-0436">Ligase</keyword>
<dbReference type="EMBL" id="BSPO01000002">
    <property type="protein sequence ID" value="GLS83144.1"/>
    <property type="molecule type" value="Genomic_DNA"/>
</dbReference>
<feature type="binding site" evidence="7">
    <location>
        <position position="125"/>
    </location>
    <ligand>
        <name>Zn(2+)</name>
        <dbReference type="ChEBI" id="CHEBI:29105"/>
    </ligand>
</feature>
<dbReference type="GO" id="GO:0005829">
    <property type="term" value="C:cytosol"/>
    <property type="evidence" value="ECO:0007669"/>
    <property type="project" value="TreeGrafter"/>
</dbReference>
<feature type="domain" description="Glutamyl/glutaminyl-tRNA synthetase class Ib catalytic" evidence="9">
    <location>
        <begin position="15"/>
        <end position="248"/>
    </location>
</feature>
<dbReference type="PANTHER" id="PTHR43311">
    <property type="entry name" value="GLUTAMATE--TRNA LIGASE"/>
    <property type="match status" value="1"/>
</dbReference>
<gene>
    <name evidence="7 10" type="primary">gluQ</name>
    <name evidence="10" type="ORF">GCM10007894_11210</name>
</gene>
<keyword evidence="8" id="KW-0648">Protein biosynthesis</keyword>
<protein>
    <recommendedName>
        <fullName evidence="7">Glutamyl-Q tRNA(Asp) synthetase</fullName>
        <shortName evidence="7">Glu-Q-RSs</shortName>
        <ecNumber evidence="7">6.1.1.-</ecNumber>
    </recommendedName>
</protein>
<dbReference type="RefSeq" id="WP_198950889.1">
    <property type="nucleotide sequence ID" value="NZ_BSPO01000002.1"/>
</dbReference>
<feature type="binding site" evidence="7">
    <location>
        <position position="121"/>
    </location>
    <ligand>
        <name>Zn(2+)</name>
        <dbReference type="ChEBI" id="CHEBI:29105"/>
    </ligand>
</feature>
<dbReference type="NCBIfam" id="TIGR03838">
    <property type="entry name" value="queuosine_YadB"/>
    <property type="match status" value="1"/>
</dbReference>
<evidence type="ECO:0000256" key="8">
    <source>
        <dbReference type="RuleBase" id="RU363037"/>
    </source>
</evidence>
<dbReference type="InterPro" id="IPR014729">
    <property type="entry name" value="Rossmann-like_a/b/a_fold"/>
</dbReference>
<dbReference type="GO" id="GO:0004818">
    <property type="term" value="F:glutamate-tRNA ligase activity"/>
    <property type="evidence" value="ECO:0007669"/>
    <property type="project" value="TreeGrafter"/>
</dbReference>
<keyword evidence="2 7" id="KW-0479">Metal-binding</keyword>
<keyword evidence="6 7" id="KW-0030">Aminoacyl-tRNA synthetase</keyword>
<sequence length="300" mass="33688">MAPFLISIAMTYLGRFAPSPSGPLHMGSLVAALGSYLRAKSQSGKWLVRIDDLDPPREVAGSADAILRSLEAHGLHWDDSIFYQSSRFQDYQEQLQSLLSSKVAYACDCPRKRIQALGGFYDGQCRDRQLATHQQGIRLRNQFPCYQFMDELKGQITLEPHWAEEDFLLKRRDGYFAYQLAVVLDDHAQGITEVVRGADLLETSGRHISLYQTLGLTPPKWAHLPLAVMANGQKLSKQNHAPQLSQQQVISNLLQALTILNQPLPENATHASPDEVIQFAINHFDWQAIPKSNQLIESQV</sequence>
<accession>A0AA37TL02</accession>
<keyword evidence="5 7" id="KW-0067">ATP-binding</keyword>
<dbReference type="FunFam" id="3.40.50.620:FF:000093">
    <property type="entry name" value="Glutamyl-Q tRNA(Asp) synthetase"/>
    <property type="match status" value="1"/>
</dbReference>
<feature type="short sequence motif" description="'HIGH' region" evidence="7">
    <location>
        <begin position="18"/>
        <end position="28"/>
    </location>
</feature>
<comment type="similarity">
    <text evidence="7">Belongs to the class-I aminoacyl-tRNA synthetase family. GluQ subfamily.</text>
</comment>